<name>A0ABQ9Y3P3_9EUKA</name>
<keyword evidence="2" id="KW-1185">Reference proteome</keyword>
<organism evidence="1 2">
    <name type="scientific">Blattamonas nauphoetae</name>
    <dbReference type="NCBI Taxonomy" id="2049346"/>
    <lineage>
        <taxon>Eukaryota</taxon>
        <taxon>Metamonada</taxon>
        <taxon>Preaxostyla</taxon>
        <taxon>Oxymonadida</taxon>
        <taxon>Blattamonas</taxon>
    </lineage>
</organism>
<protein>
    <submittedName>
        <fullName evidence="1">Uncharacterized protein</fullName>
    </submittedName>
</protein>
<evidence type="ECO:0000313" key="2">
    <source>
        <dbReference type="Proteomes" id="UP001281761"/>
    </source>
</evidence>
<evidence type="ECO:0000313" key="1">
    <source>
        <dbReference type="EMBL" id="KAK2958372.1"/>
    </source>
</evidence>
<dbReference type="Proteomes" id="UP001281761">
    <property type="component" value="Unassembled WGS sequence"/>
</dbReference>
<dbReference type="EMBL" id="JARBJD010000038">
    <property type="protein sequence ID" value="KAK2958372.1"/>
    <property type="molecule type" value="Genomic_DNA"/>
</dbReference>
<reference evidence="1 2" key="1">
    <citation type="journal article" date="2022" name="bioRxiv">
        <title>Genomics of Preaxostyla Flagellates Illuminates Evolutionary Transitions and the Path Towards Mitochondrial Loss.</title>
        <authorList>
            <person name="Novak L.V.F."/>
            <person name="Treitli S.C."/>
            <person name="Pyrih J."/>
            <person name="Halakuc P."/>
            <person name="Pipaliya S.V."/>
            <person name="Vacek V."/>
            <person name="Brzon O."/>
            <person name="Soukal P."/>
            <person name="Eme L."/>
            <person name="Dacks J.B."/>
            <person name="Karnkowska A."/>
            <person name="Elias M."/>
            <person name="Hampl V."/>
        </authorList>
    </citation>
    <scope>NUCLEOTIDE SEQUENCE [LARGE SCALE GENOMIC DNA]</scope>
    <source>
        <strain evidence="1">NAU3</strain>
        <tissue evidence="1">Gut</tissue>
    </source>
</reference>
<proteinExistence type="predicted"/>
<gene>
    <name evidence="1" type="ORF">BLNAU_6642</name>
</gene>
<comment type="caution">
    <text evidence="1">The sequence shown here is derived from an EMBL/GenBank/DDBJ whole genome shotgun (WGS) entry which is preliminary data.</text>
</comment>
<accession>A0ABQ9Y3P3</accession>
<sequence length="389" mass="45650">MLEGPDQLRNDLVRTYHAFYTHTKEYVVHLSLHPFALDYGWRDVILEFLRKSYHRDYANSLNKPYREDARKAMDSSALSLSSPPFILTSELVSCLTNDEIIDIVDRIVTLLESDSCLDDDTILRICAFHKHQLSRNHLPELFRNAGRSTEQYFHALECLLSLPIDYFDRAPINYLFTTRWVKEPTLDEWDDVDFERVGIVKRLISQNHLSAASDPHRLNELLFHFVFEIMPHAHHCAARLCQSQLDRLLAPSVDVFSNYFIQLHSFTWQQCENRKEQFVGVCELCDQRVISQCLSRNGFFSRFVTALFDHTFEASEFFFRLIFDHDIYPKLTIEDQNTIQRTFPHFLEEGWQDALEFVYVKKAVVPRDPQYGSSQMLLFFGANFYGLCG</sequence>